<dbReference type="InterPro" id="IPR006311">
    <property type="entry name" value="TAT_signal"/>
</dbReference>
<dbReference type="RefSeq" id="WP_379905001.1">
    <property type="nucleotide sequence ID" value="NZ_JBHRTR010000036.1"/>
</dbReference>
<dbReference type="PANTHER" id="PTHR42941:SF1">
    <property type="entry name" value="SLL1037 PROTEIN"/>
    <property type="match status" value="1"/>
</dbReference>
<gene>
    <name evidence="1" type="ORF">ACFOGJ_22970</name>
</gene>
<dbReference type="PANTHER" id="PTHR42941">
    <property type="entry name" value="SLL1037 PROTEIN"/>
    <property type="match status" value="1"/>
</dbReference>
<dbReference type="Pfam" id="PF16868">
    <property type="entry name" value="NMT1_3"/>
    <property type="match status" value="1"/>
</dbReference>
<organism evidence="1 2">
    <name type="scientific">Marinibaculum pumilum</name>
    <dbReference type="NCBI Taxonomy" id="1766165"/>
    <lineage>
        <taxon>Bacteria</taxon>
        <taxon>Pseudomonadati</taxon>
        <taxon>Pseudomonadota</taxon>
        <taxon>Alphaproteobacteria</taxon>
        <taxon>Rhodospirillales</taxon>
        <taxon>Rhodospirillaceae</taxon>
        <taxon>Marinibaculum</taxon>
    </lineage>
</organism>
<dbReference type="PROSITE" id="PS51318">
    <property type="entry name" value="TAT"/>
    <property type="match status" value="1"/>
</dbReference>
<keyword evidence="2" id="KW-1185">Reference proteome</keyword>
<protein>
    <submittedName>
        <fullName evidence="1">TAXI family TRAP transporter solute-binding subunit</fullName>
    </submittedName>
</protein>
<name>A0ABV7L6X8_9PROT</name>
<dbReference type="EMBL" id="JBHRTR010000036">
    <property type="protein sequence ID" value="MFC3230130.1"/>
    <property type="molecule type" value="Genomic_DNA"/>
</dbReference>
<dbReference type="Gene3D" id="3.40.190.10">
    <property type="entry name" value="Periplasmic binding protein-like II"/>
    <property type="match status" value="2"/>
</dbReference>
<dbReference type="SUPFAM" id="SSF53850">
    <property type="entry name" value="Periplasmic binding protein-like II"/>
    <property type="match status" value="1"/>
</dbReference>
<sequence length="358" mass="37310">MSETDRRTLLRAALRGCGGLAAVCAGGWGIGPGGAGRAFAQTRFSPEANIIFFTIATGPPGGTNFPIGVALATAVSSPPGTPPCDEGGACGVPNLVATAMTTAGSVVNVKGVVAGSFNSGMAQADVIFRAYHGSGFDFEGAPLTDLRVVANLFPQFVHVVVRADSTAKGIADLRDRRIAVEALGSGTRRDAELILAAYGLRPTPDQVMAVPQGDLAGLLTEQRVDALVLIAGIPVPTVMNLAGRQAIRFLPIDGPEARTLTTQHRFFTTDTIPGGTYPGQNPLRTLSVGAQWVVSARAPEEQIFLLTQALWNPANRGLLTSGHASGQFIRLRTALRGIAIPLHPGAQRFYRDAGLLPS</sequence>
<evidence type="ECO:0000313" key="2">
    <source>
        <dbReference type="Proteomes" id="UP001595528"/>
    </source>
</evidence>
<dbReference type="NCBIfam" id="TIGR02122">
    <property type="entry name" value="TRAP_TAXI"/>
    <property type="match status" value="1"/>
</dbReference>
<dbReference type="InterPro" id="IPR011852">
    <property type="entry name" value="TRAP_TAXI"/>
</dbReference>
<dbReference type="CDD" id="cd13520">
    <property type="entry name" value="PBP2_TAXI_TRAP"/>
    <property type="match status" value="1"/>
</dbReference>
<proteinExistence type="predicted"/>
<reference evidence="2" key="1">
    <citation type="journal article" date="2019" name="Int. J. Syst. Evol. Microbiol.">
        <title>The Global Catalogue of Microorganisms (GCM) 10K type strain sequencing project: providing services to taxonomists for standard genome sequencing and annotation.</title>
        <authorList>
            <consortium name="The Broad Institute Genomics Platform"/>
            <consortium name="The Broad Institute Genome Sequencing Center for Infectious Disease"/>
            <person name="Wu L."/>
            <person name="Ma J."/>
        </authorList>
    </citation>
    <scope>NUCLEOTIDE SEQUENCE [LARGE SCALE GENOMIC DNA]</scope>
    <source>
        <strain evidence="2">KCTC 42964</strain>
    </source>
</reference>
<comment type="caution">
    <text evidence="1">The sequence shown here is derived from an EMBL/GenBank/DDBJ whole genome shotgun (WGS) entry which is preliminary data.</text>
</comment>
<dbReference type="Proteomes" id="UP001595528">
    <property type="component" value="Unassembled WGS sequence"/>
</dbReference>
<accession>A0ABV7L6X8</accession>
<evidence type="ECO:0000313" key="1">
    <source>
        <dbReference type="EMBL" id="MFC3230130.1"/>
    </source>
</evidence>